<dbReference type="PRINTS" id="PR00509">
    <property type="entry name" value="PGMPMM"/>
</dbReference>
<dbReference type="PANTHER" id="PTHR45745:SF1">
    <property type="entry name" value="PHOSPHOGLUCOMUTASE 2B-RELATED"/>
    <property type="match status" value="1"/>
</dbReference>
<dbReference type="Pfam" id="PF00408">
    <property type="entry name" value="PGM_PMM_IV"/>
    <property type="match status" value="1"/>
</dbReference>
<comment type="catalytic activity">
    <reaction evidence="7 8 9">
        <text>Endonucleolytic cleavage to 5'-phosphomonoester.</text>
        <dbReference type="EC" id="3.1.26.4"/>
    </reaction>
</comment>
<dbReference type="GO" id="GO:0005975">
    <property type="term" value="P:carbohydrate metabolic process"/>
    <property type="evidence" value="ECO:0007669"/>
    <property type="project" value="InterPro"/>
</dbReference>
<evidence type="ECO:0000256" key="5">
    <source>
        <dbReference type="ARBA" id="ARBA00022842"/>
    </source>
</evidence>
<dbReference type="InterPro" id="IPR005846">
    <property type="entry name" value="A-D-PHexomutase_a/b/a-III"/>
</dbReference>
<keyword evidence="7" id="KW-0464">Manganese</keyword>
<evidence type="ECO:0000256" key="7">
    <source>
        <dbReference type="HAMAP-Rule" id="MF_00052"/>
    </source>
</evidence>
<dbReference type="GO" id="GO:0006166">
    <property type="term" value="P:purine ribonucleoside salvage"/>
    <property type="evidence" value="ECO:0007669"/>
    <property type="project" value="TreeGrafter"/>
</dbReference>
<dbReference type="Proteomes" id="UP000203229">
    <property type="component" value="Chromosome"/>
</dbReference>
<dbReference type="KEGG" id="scou:SCORR_v1c07590"/>
<protein>
    <recommendedName>
        <fullName evidence="7">Ribonuclease HII</fullName>
        <shortName evidence="7">RNase HII</shortName>
        <ecNumber evidence="7">3.1.26.4</ecNumber>
    </recommendedName>
</protein>
<dbReference type="PROSITE" id="PS51975">
    <property type="entry name" value="RNASE_H_2"/>
    <property type="match status" value="1"/>
</dbReference>
<evidence type="ECO:0000256" key="8">
    <source>
        <dbReference type="PROSITE-ProRule" id="PRU01319"/>
    </source>
</evidence>
<dbReference type="HAMAP" id="MF_00052_B">
    <property type="entry name" value="RNase_HII_B"/>
    <property type="match status" value="1"/>
</dbReference>
<keyword evidence="5" id="KW-0460">Magnesium</keyword>
<feature type="domain" description="RNase H type-2" evidence="10">
    <location>
        <begin position="20"/>
        <end position="209"/>
    </location>
</feature>
<keyword evidence="3" id="KW-0597">Phosphoprotein</keyword>
<dbReference type="InterPro" id="IPR005841">
    <property type="entry name" value="Alpha-D-phosphohexomutase_SF"/>
</dbReference>
<dbReference type="RefSeq" id="WP_245831781.1">
    <property type="nucleotide sequence ID" value="NZ_CP022535.1"/>
</dbReference>
<keyword evidence="7 8" id="KW-0255">Endonuclease</keyword>
<dbReference type="GO" id="GO:0005737">
    <property type="term" value="C:cytoplasm"/>
    <property type="evidence" value="ECO:0007669"/>
    <property type="project" value="UniProtKB-SubCell"/>
</dbReference>
<dbReference type="Pfam" id="PF02878">
    <property type="entry name" value="PGM_PMM_I"/>
    <property type="match status" value="1"/>
</dbReference>
<dbReference type="GO" id="GO:0008973">
    <property type="term" value="F:phosphopentomutase activity"/>
    <property type="evidence" value="ECO:0007669"/>
    <property type="project" value="TreeGrafter"/>
</dbReference>
<dbReference type="InterPro" id="IPR005844">
    <property type="entry name" value="A-D-PHexomutase_a/b/a-I"/>
</dbReference>
<dbReference type="CDD" id="cd07182">
    <property type="entry name" value="RNase_HII_bacteria_HII_like"/>
    <property type="match status" value="1"/>
</dbReference>
<comment type="cofactor">
    <cofactor evidence="1">
        <name>Mg(2+)</name>
        <dbReference type="ChEBI" id="CHEBI:18420"/>
    </cofactor>
</comment>
<dbReference type="GO" id="GO:0003723">
    <property type="term" value="F:RNA binding"/>
    <property type="evidence" value="ECO:0007669"/>
    <property type="project" value="UniProtKB-UniRule"/>
</dbReference>
<dbReference type="PANTHER" id="PTHR45745">
    <property type="entry name" value="PHOSPHOMANNOMUTASE 45A"/>
    <property type="match status" value="1"/>
</dbReference>
<dbReference type="InterPro" id="IPR016066">
    <property type="entry name" value="A-D-PHexomutase_CS"/>
</dbReference>
<comment type="cofactor">
    <cofactor evidence="7 8">
        <name>Mn(2+)</name>
        <dbReference type="ChEBI" id="CHEBI:29035"/>
    </cofactor>
    <cofactor evidence="7 8">
        <name>Mg(2+)</name>
        <dbReference type="ChEBI" id="CHEBI:18420"/>
    </cofactor>
    <text evidence="7 8">Manganese or magnesium. Binds 1 divalent metal ion per monomer in the absence of substrate. May bind a second metal ion after substrate binding.</text>
</comment>
<comment type="similarity">
    <text evidence="7 9">Belongs to the RNase HII family.</text>
</comment>
<dbReference type="AlphaFoldDB" id="A0A222EQ88"/>
<evidence type="ECO:0000256" key="2">
    <source>
        <dbReference type="ARBA" id="ARBA00010231"/>
    </source>
</evidence>
<evidence type="ECO:0000313" key="12">
    <source>
        <dbReference type="Proteomes" id="UP000203229"/>
    </source>
</evidence>
<feature type="binding site" evidence="7 8">
    <location>
        <position position="118"/>
    </location>
    <ligand>
        <name>a divalent metal cation</name>
        <dbReference type="ChEBI" id="CHEBI:60240"/>
    </ligand>
</feature>
<comment type="function">
    <text evidence="7 9">Endonuclease that specifically degrades the RNA of RNA-DNA hybrids.</text>
</comment>
<dbReference type="GO" id="GO:0030145">
    <property type="term" value="F:manganese ion binding"/>
    <property type="evidence" value="ECO:0007669"/>
    <property type="project" value="UniProtKB-UniRule"/>
</dbReference>
<dbReference type="CDD" id="cd05799">
    <property type="entry name" value="PGM2"/>
    <property type="match status" value="1"/>
</dbReference>
<dbReference type="EC" id="3.1.26.4" evidence="7"/>
<evidence type="ECO:0000256" key="9">
    <source>
        <dbReference type="RuleBase" id="RU003515"/>
    </source>
</evidence>
<organism evidence="11 12">
    <name type="scientific">Spiroplasma corruscae</name>
    <dbReference type="NCBI Taxonomy" id="216934"/>
    <lineage>
        <taxon>Bacteria</taxon>
        <taxon>Bacillati</taxon>
        <taxon>Mycoplasmatota</taxon>
        <taxon>Mollicutes</taxon>
        <taxon>Entomoplasmatales</taxon>
        <taxon>Spiroplasmataceae</taxon>
        <taxon>Spiroplasma</taxon>
    </lineage>
</organism>
<sequence length="769" mass="88482">MIINPRFEYDNKIRLNYKVKYISGSDEVGRGAMAGPIVVASVILKDGYNNALIRDSKLLTEKQRESLYEEILENCVSYSICEYNEKVVDKLNPKNTSKNGMIDTILNLSTKPDLCLIDGEDLEIDNYKFLKIIKGDNISLSISCASIVAKVYRDRIMNDYHLLYPRYNFIKNKGYCTKEHMNALREYGILDIHRLSYRPVIQVKEKKMSFNKQNNLYQLWINSKNVNENLKKELENYSDSELEVAFNNKLEFGTAGVRGIIGAGPGHFNEFTIKEVTIGYARYLIKNYPNDLARGVVIGHDNRKFSKEFSQLAAEILTSFSIKAYLFENNDMKPTPVVSFATRKLNAIGGIVITASHNPAEYNGYKIYDENGCQLIDSDTLIISNYINDIEDILSWKYKADNDFLEVVKHDVINDYCEMINNLQFYKNQDRNNFKIIYSAVNGTGTEFSPKLLRSYGYQVIEVEEHSFEDSTFKNVGNPNPEFDKAWEIPFKYAKKHKDASLIIMQDPDADRIGVAVNNNGDWIRIDGNQTGPLLIEWKLSQMKLNNTMPNNPALYSSFVTSDLGDRIANETYGVSNIIKTLTGFKWMGSEILKEPERGLNFVFAYEESYGYVIDSSTRDKDGIQAATMLTEAAWYYKTKFNKSLIDVLNDLYDKYGYYYTHTINLNFSINEIKSKVEPIMKKLRLENIEKFGDLEVSYVEDYLSGLYNMPGQNLLKFYFNEKSWLAIRPSGTEPKIKIYFVCVDVNYDRAKSKCDALIKNIKDFLDIK</sequence>
<keyword evidence="7 8" id="KW-0540">Nuclease</keyword>
<dbReference type="InterPro" id="IPR036900">
    <property type="entry name" value="A-D-PHexomutase_C_sf"/>
</dbReference>
<dbReference type="InterPro" id="IPR036397">
    <property type="entry name" value="RNaseH_sf"/>
</dbReference>
<dbReference type="GO" id="GO:0004523">
    <property type="term" value="F:RNA-DNA hybrid ribonuclease activity"/>
    <property type="evidence" value="ECO:0007669"/>
    <property type="project" value="UniProtKB-UniRule"/>
</dbReference>
<dbReference type="InterPro" id="IPR022898">
    <property type="entry name" value="RNase_HII"/>
</dbReference>
<evidence type="ECO:0000256" key="1">
    <source>
        <dbReference type="ARBA" id="ARBA00001946"/>
    </source>
</evidence>
<dbReference type="GO" id="GO:0006401">
    <property type="term" value="P:RNA catabolic process"/>
    <property type="evidence" value="ECO:0007669"/>
    <property type="project" value="UniProtKB-UniRule"/>
</dbReference>
<dbReference type="NCBIfam" id="NF000595">
    <property type="entry name" value="PRK00015.1-3"/>
    <property type="match status" value="1"/>
</dbReference>
<dbReference type="Gene3D" id="3.30.420.10">
    <property type="entry name" value="Ribonuclease H-like superfamily/Ribonuclease H"/>
    <property type="match status" value="1"/>
</dbReference>
<dbReference type="Pfam" id="PF01351">
    <property type="entry name" value="RNase_HII"/>
    <property type="match status" value="1"/>
</dbReference>
<accession>A0A222EQ88</accession>
<dbReference type="InterPro" id="IPR005843">
    <property type="entry name" value="A-D-PHexomutase_C"/>
</dbReference>
<dbReference type="PROSITE" id="PS00710">
    <property type="entry name" value="PGM_PMM"/>
    <property type="match status" value="1"/>
</dbReference>
<dbReference type="InterPro" id="IPR024567">
    <property type="entry name" value="RNase_HII/HIII_dom"/>
</dbReference>
<comment type="similarity">
    <text evidence="2">Belongs to the phosphohexose mutase family.</text>
</comment>
<name>A0A222EQ88_9MOLU</name>
<dbReference type="SUPFAM" id="SSF53738">
    <property type="entry name" value="Phosphoglucomutase, first 3 domains"/>
    <property type="match status" value="3"/>
</dbReference>
<evidence type="ECO:0000259" key="10">
    <source>
        <dbReference type="PROSITE" id="PS51975"/>
    </source>
</evidence>
<reference evidence="11 12" key="1">
    <citation type="submission" date="2017-07" db="EMBL/GenBank/DDBJ databases">
        <title>Complete genome sequence of Spiroplasma corruscae EC-1 (DSM 19793).</title>
        <authorList>
            <person name="Tsai Y.-M."/>
            <person name="Lo W.-S."/>
            <person name="Kuo C.-H."/>
        </authorList>
    </citation>
    <scope>NUCLEOTIDE SEQUENCE [LARGE SCALE GENOMIC DNA]</scope>
    <source>
        <strain evidence="11 12">EC-1</strain>
    </source>
</reference>
<keyword evidence="7" id="KW-0963">Cytoplasm</keyword>
<feature type="binding site" evidence="7 8">
    <location>
        <position position="26"/>
    </location>
    <ligand>
        <name>a divalent metal cation</name>
        <dbReference type="ChEBI" id="CHEBI:60240"/>
    </ligand>
</feature>
<evidence type="ECO:0000256" key="3">
    <source>
        <dbReference type="ARBA" id="ARBA00022553"/>
    </source>
</evidence>
<proteinExistence type="inferred from homology"/>
<dbReference type="Pfam" id="PF02879">
    <property type="entry name" value="PGM_PMM_II"/>
    <property type="match status" value="1"/>
</dbReference>
<feature type="binding site" evidence="7 8">
    <location>
        <position position="27"/>
    </location>
    <ligand>
        <name>a divalent metal cation</name>
        <dbReference type="ChEBI" id="CHEBI:60240"/>
    </ligand>
</feature>
<dbReference type="Gene3D" id="3.30.310.50">
    <property type="entry name" value="Alpha-D-phosphohexomutase, C-terminal domain"/>
    <property type="match status" value="1"/>
</dbReference>
<dbReference type="GO" id="GO:0000287">
    <property type="term" value="F:magnesium ion binding"/>
    <property type="evidence" value="ECO:0007669"/>
    <property type="project" value="InterPro"/>
</dbReference>
<dbReference type="EMBL" id="CP022535">
    <property type="protein sequence ID" value="ASP28531.1"/>
    <property type="molecule type" value="Genomic_DNA"/>
</dbReference>
<dbReference type="InterPro" id="IPR005845">
    <property type="entry name" value="A-D-PHexomutase_a/b/a-II"/>
</dbReference>
<dbReference type="SUPFAM" id="SSF55957">
    <property type="entry name" value="Phosphoglucomutase, C-terminal domain"/>
    <property type="match status" value="1"/>
</dbReference>
<dbReference type="Pfam" id="PF02880">
    <property type="entry name" value="PGM_PMM_III"/>
    <property type="match status" value="1"/>
</dbReference>
<evidence type="ECO:0000256" key="4">
    <source>
        <dbReference type="ARBA" id="ARBA00022723"/>
    </source>
</evidence>
<gene>
    <name evidence="11" type="primary">manB</name>
    <name evidence="7" type="synonym">rnhB</name>
    <name evidence="11" type="ORF">SCORR_v1c07590</name>
</gene>
<keyword evidence="6" id="KW-0413">Isomerase</keyword>
<keyword evidence="7 8" id="KW-0378">Hydrolase</keyword>
<comment type="subcellular location">
    <subcellularLocation>
        <location evidence="7">Cytoplasm</location>
    </subcellularLocation>
</comment>
<keyword evidence="4 7" id="KW-0479">Metal-binding</keyword>
<keyword evidence="12" id="KW-1185">Reference proteome</keyword>
<evidence type="ECO:0000313" key="11">
    <source>
        <dbReference type="EMBL" id="ASP28531.1"/>
    </source>
</evidence>
<dbReference type="InterPro" id="IPR012337">
    <property type="entry name" value="RNaseH-like_sf"/>
</dbReference>
<evidence type="ECO:0000256" key="6">
    <source>
        <dbReference type="ARBA" id="ARBA00023235"/>
    </source>
</evidence>
<dbReference type="SUPFAM" id="SSF53098">
    <property type="entry name" value="Ribonuclease H-like"/>
    <property type="match status" value="1"/>
</dbReference>
<dbReference type="InterPro" id="IPR016055">
    <property type="entry name" value="A-D-PHexomutase_a/b/a-I/II/III"/>
</dbReference>
<dbReference type="Gene3D" id="3.40.120.10">
    <property type="entry name" value="Alpha-D-Glucose-1,6-Bisphosphate, subunit A, domain 3"/>
    <property type="match status" value="3"/>
</dbReference>